<dbReference type="Proteomes" id="UP000092177">
    <property type="component" value="Chromosome 8"/>
</dbReference>
<reference evidence="2" key="1">
    <citation type="journal article" date="2017" name="BMC Genomics">
        <title>Gapless genome assembly of Colletotrichum higginsianum reveals chromosome structure and association of transposable elements with secondary metabolite gene clusters.</title>
        <authorList>
            <person name="Dallery J.-F."/>
            <person name="Lapalu N."/>
            <person name="Zampounis A."/>
            <person name="Pigne S."/>
            <person name="Luyten I."/>
            <person name="Amselem J."/>
            <person name="Wittenberg A.H.J."/>
            <person name="Zhou S."/>
            <person name="de Queiroz M.V."/>
            <person name="Robin G.P."/>
            <person name="Auger A."/>
            <person name="Hainaut M."/>
            <person name="Henrissat B."/>
            <person name="Kim K.-T."/>
            <person name="Lee Y.-H."/>
            <person name="Lespinet O."/>
            <person name="Schwartz D.C."/>
            <person name="Thon M.R."/>
            <person name="O'Connell R.J."/>
        </authorList>
    </citation>
    <scope>NUCLEOTIDE SEQUENCE [LARGE SCALE GENOMIC DNA]</scope>
    <source>
        <strain evidence="2">IMI 349063</strain>
    </source>
</reference>
<dbReference type="RefSeq" id="XP_018153825.1">
    <property type="nucleotide sequence ID" value="XM_018306984.1"/>
</dbReference>
<sequence>MFTNVSTPSIVEALKFLDTEFERHLYLKNILVNSSSEKRLVTKADMNGASTYDAETAAYINPIGTVLLNAYLLIKYAPTSPIELDTPLSDSNEDYEHRFLEAAEAANAIAGFEMED</sequence>
<name>A0A1B7XZW4_COLHI</name>
<proteinExistence type="predicted"/>
<protein>
    <submittedName>
        <fullName evidence="1">Uncharacterized protein</fullName>
    </submittedName>
</protein>
<comment type="caution">
    <text evidence="1">The sequence shown here is derived from an EMBL/GenBank/DDBJ whole genome shotgun (WGS) entry which is preliminary data.</text>
</comment>
<keyword evidence="2" id="KW-1185">Reference proteome</keyword>
<dbReference type="KEGG" id="chig:CH63R_12010"/>
<dbReference type="GeneID" id="28871091"/>
<dbReference type="VEuPathDB" id="FungiDB:CH63R_12010"/>
<accession>A0A1B7XZW4</accession>
<evidence type="ECO:0000313" key="2">
    <source>
        <dbReference type="Proteomes" id="UP000092177"/>
    </source>
</evidence>
<organism evidence="1 2">
    <name type="scientific">Colletotrichum higginsianum (strain IMI 349063)</name>
    <name type="common">Crucifer anthracnose fungus</name>
    <dbReference type="NCBI Taxonomy" id="759273"/>
    <lineage>
        <taxon>Eukaryota</taxon>
        <taxon>Fungi</taxon>
        <taxon>Dikarya</taxon>
        <taxon>Ascomycota</taxon>
        <taxon>Pezizomycotina</taxon>
        <taxon>Sordariomycetes</taxon>
        <taxon>Hypocreomycetidae</taxon>
        <taxon>Glomerellales</taxon>
        <taxon>Glomerellaceae</taxon>
        <taxon>Colletotrichum</taxon>
        <taxon>Colletotrichum destructivum species complex</taxon>
    </lineage>
</organism>
<evidence type="ECO:0000313" key="1">
    <source>
        <dbReference type="EMBL" id="OBR05307.1"/>
    </source>
</evidence>
<dbReference type="EMBL" id="LTAN01000008">
    <property type="protein sequence ID" value="OBR05307.1"/>
    <property type="molecule type" value="Genomic_DNA"/>
</dbReference>
<gene>
    <name evidence="1" type="ORF">CH63R_12010</name>
</gene>
<dbReference type="AlphaFoldDB" id="A0A1B7XZW4"/>